<keyword evidence="3 4" id="KW-0975">Bacterial flagellum</keyword>
<reference evidence="8" key="1">
    <citation type="submission" date="2016-10" db="EMBL/GenBank/DDBJ databases">
        <authorList>
            <person name="Varghese N."/>
            <person name="Submissions S."/>
        </authorList>
    </citation>
    <scope>NUCLEOTIDE SEQUENCE [LARGE SCALE GENOMIC DNA]</scope>
    <source>
        <strain evidence="8">LMG 24016</strain>
    </source>
</reference>
<comment type="similarity">
    <text evidence="1 4">Belongs to the bacterial flagellin family.</text>
</comment>
<evidence type="ECO:0000256" key="4">
    <source>
        <dbReference type="RuleBase" id="RU362073"/>
    </source>
</evidence>
<dbReference type="EMBL" id="FOQL01000001">
    <property type="protein sequence ID" value="SFH80105.1"/>
    <property type="molecule type" value="Genomic_DNA"/>
</dbReference>
<keyword evidence="7" id="KW-0966">Cell projection</keyword>
<keyword evidence="7" id="KW-0282">Flagellum</keyword>
<feature type="domain" description="Flagellin N-terminal" evidence="5">
    <location>
        <begin position="5"/>
        <end position="141"/>
    </location>
</feature>
<evidence type="ECO:0000313" key="8">
    <source>
        <dbReference type="Proteomes" id="UP000243606"/>
    </source>
</evidence>
<evidence type="ECO:0000256" key="3">
    <source>
        <dbReference type="ARBA" id="ARBA00023143"/>
    </source>
</evidence>
<name>A0A1I3D063_9PSED</name>
<dbReference type="Gene3D" id="2.30.220.10">
    <property type="entry name" value="f41 fragment of flagellin, C-terminal domain"/>
    <property type="match status" value="1"/>
</dbReference>
<dbReference type="Proteomes" id="UP000243606">
    <property type="component" value="Unassembled WGS sequence"/>
</dbReference>
<protein>
    <recommendedName>
        <fullName evidence="4">Flagellin</fullName>
    </recommendedName>
</protein>
<organism evidence="7 8">
    <name type="scientific">Pseudomonas guineae</name>
    <dbReference type="NCBI Taxonomy" id="425504"/>
    <lineage>
        <taxon>Bacteria</taxon>
        <taxon>Pseudomonadati</taxon>
        <taxon>Pseudomonadota</taxon>
        <taxon>Gammaproteobacteria</taxon>
        <taxon>Pseudomonadales</taxon>
        <taxon>Pseudomonadaceae</taxon>
        <taxon>Pseudomonas</taxon>
    </lineage>
</organism>
<dbReference type="InterPro" id="IPR001029">
    <property type="entry name" value="Flagellin_N"/>
</dbReference>
<dbReference type="InterPro" id="IPR042187">
    <property type="entry name" value="Flagellin_C_sub2"/>
</dbReference>
<dbReference type="Pfam" id="PF00669">
    <property type="entry name" value="Flagellin_N"/>
    <property type="match status" value="1"/>
</dbReference>
<dbReference type="InterPro" id="IPR010810">
    <property type="entry name" value="Flagellin_hook_IN_motif"/>
</dbReference>
<dbReference type="RefSeq" id="WP_090238604.1">
    <property type="nucleotide sequence ID" value="NZ_FOQL01000001.1"/>
</dbReference>
<evidence type="ECO:0000259" key="6">
    <source>
        <dbReference type="Pfam" id="PF00700"/>
    </source>
</evidence>
<accession>A0A1I3D063</accession>
<evidence type="ECO:0000259" key="5">
    <source>
        <dbReference type="Pfam" id="PF00669"/>
    </source>
</evidence>
<evidence type="ECO:0000313" key="7">
    <source>
        <dbReference type="EMBL" id="SFH80105.1"/>
    </source>
</evidence>
<dbReference type="OrthoDB" id="9796789at2"/>
<dbReference type="Gene3D" id="6.10.10.10">
    <property type="entry name" value="Flagellar export chaperone, C-terminal domain"/>
    <property type="match status" value="1"/>
</dbReference>
<dbReference type="GO" id="GO:0009288">
    <property type="term" value="C:bacterial-type flagellum"/>
    <property type="evidence" value="ECO:0007669"/>
    <property type="project" value="UniProtKB-SubCell"/>
</dbReference>
<gene>
    <name evidence="7" type="ORF">SAMN05216206_0309</name>
</gene>
<dbReference type="Gene3D" id="1.20.1330.10">
    <property type="entry name" value="f41 fragment of flagellin, N-terminal domain"/>
    <property type="match status" value="1"/>
</dbReference>
<comment type="subcellular location">
    <subcellularLocation>
        <location evidence="4">Secreted</location>
    </subcellularLocation>
    <subcellularLocation>
        <location evidence="4">Bacterial flagellum</location>
    </subcellularLocation>
</comment>
<keyword evidence="2 4" id="KW-0964">Secreted</keyword>
<dbReference type="GO" id="GO:0005576">
    <property type="term" value="C:extracellular region"/>
    <property type="evidence" value="ECO:0007669"/>
    <property type="project" value="UniProtKB-SubCell"/>
</dbReference>
<dbReference type="InterPro" id="IPR001492">
    <property type="entry name" value="Flagellin"/>
</dbReference>
<dbReference type="InterPro" id="IPR046358">
    <property type="entry name" value="Flagellin_C"/>
</dbReference>
<dbReference type="SUPFAM" id="SSF64518">
    <property type="entry name" value="Phase 1 flagellin"/>
    <property type="match status" value="1"/>
</dbReference>
<dbReference type="PANTHER" id="PTHR42792">
    <property type="entry name" value="FLAGELLIN"/>
    <property type="match status" value="1"/>
</dbReference>
<dbReference type="AlphaFoldDB" id="A0A1I3D063"/>
<dbReference type="PRINTS" id="PR00207">
    <property type="entry name" value="FLAGELLIN"/>
</dbReference>
<dbReference type="Pfam" id="PF00700">
    <property type="entry name" value="Flagellin_C"/>
    <property type="match status" value="1"/>
</dbReference>
<dbReference type="Gene3D" id="6.10.280.190">
    <property type="match status" value="1"/>
</dbReference>
<sequence>MALTVNTNIASLNTQRNLTSSSNALNTSLERLSTGSRINSAKDDAAGLQISNRLTSQISGLNVAVRNANDGISLSQTAEGALQQSTNLLQRMRDLSIQSANGSNSDADRSSLQKEVSALQSELTRIADTTTFGGRKLLDGSFGTSSFQVGSNAYETIDVSLKSAAANKVGSFQLNSAGGTTRTASLSAAVGTPAVAATAGNSVTASGPIVAPTAGAAALGPAVFTAQSLTVVGGGETKAVSIVTTDSAKSVAAKFEGAIPGLSASARTVAKIGVDLTAAGAQALNFNLTVGSETVAFVGVTSTEDLASQINSNAAKLGLTANLDKDNILTVTSSTGENIEFGAVFKQDGTTAVDAAGALTVNVQNSGGTYAANASDLAVLGGTAVGYVQVNSPTSYAITGTTTELFSAGKSELADIGKVDISTADGAQQALSVIDNALAAIDSQRADLGAVQNRFDNTINNLQNISENASAARSRIKDTDYAAETANLSKNQVLQQAGTAILAQAKQLPQAVLSLLQ</sequence>
<keyword evidence="7" id="KW-0969">Cilium</keyword>
<evidence type="ECO:0000256" key="1">
    <source>
        <dbReference type="ARBA" id="ARBA00005709"/>
    </source>
</evidence>
<feature type="domain" description="Flagellin C-terminal" evidence="6">
    <location>
        <begin position="432"/>
        <end position="516"/>
    </location>
</feature>
<proteinExistence type="inferred from homology"/>
<keyword evidence="8" id="KW-1185">Reference proteome</keyword>
<comment type="function">
    <text evidence="4">Flagellin is the subunit protein which polymerizes to form the filaments of bacterial flagella.</text>
</comment>
<dbReference type="Gene3D" id="2.170.280.10">
    <property type="entry name" value="f41 fragment of flagellin, middle domain"/>
    <property type="match status" value="1"/>
</dbReference>
<dbReference type="GO" id="GO:0005198">
    <property type="term" value="F:structural molecule activity"/>
    <property type="evidence" value="ECO:0007669"/>
    <property type="project" value="UniProtKB-UniRule"/>
</dbReference>
<dbReference type="STRING" id="425504.SAMN05216206_0309"/>
<dbReference type="PANTHER" id="PTHR42792:SF2">
    <property type="entry name" value="FLAGELLIN"/>
    <property type="match status" value="1"/>
</dbReference>
<evidence type="ECO:0000256" key="2">
    <source>
        <dbReference type="ARBA" id="ARBA00022525"/>
    </source>
</evidence>
<dbReference type="Pfam" id="PF07196">
    <property type="entry name" value="Flagellin_IN"/>
    <property type="match status" value="1"/>
</dbReference>